<dbReference type="InterPro" id="IPR036388">
    <property type="entry name" value="WH-like_DNA-bd_sf"/>
</dbReference>
<evidence type="ECO:0000313" key="4">
    <source>
        <dbReference type="EMBL" id="VEV95175.1"/>
    </source>
</evidence>
<dbReference type="PANTHER" id="PTHR44688:SF16">
    <property type="entry name" value="DNA-BINDING TRANSCRIPTIONAL ACTIVATOR DEVR_DOSR"/>
    <property type="match status" value="1"/>
</dbReference>
<keyword evidence="2" id="KW-0238">DNA-binding</keyword>
<dbReference type="InterPro" id="IPR016032">
    <property type="entry name" value="Sig_transdc_resp-reg_C-effctor"/>
</dbReference>
<reference evidence="4" key="1">
    <citation type="submission" date="2019-02" db="EMBL/GenBank/DDBJ databases">
        <authorList>
            <consortium name="Genoscope - CEA"/>
            <person name="William W."/>
        </authorList>
    </citation>
    <scope>NUCLEOTIDE SEQUENCE [LARGE SCALE GENOMIC DNA]</scope>
    <source>
        <strain evidence="4">YSy11</strain>
    </source>
</reference>
<dbReference type="RefSeq" id="WP_069899267.1">
    <property type="nucleotide sequence ID" value="NZ_FPBC01000001.1"/>
</dbReference>
<protein>
    <submittedName>
        <fullName evidence="4">Uncharacterized protein</fullName>
    </submittedName>
</protein>
<dbReference type="InterPro" id="IPR000792">
    <property type="entry name" value="Tscrpt_reg_LuxR_C"/>
</dbReference>
<dbReference type="EMBL" id="LR215729">
    <property type="protein sequence ID" value="VEV95175.1"/>
    <property type="molecule type" value="Genomic_DNA"/>
</dbReference>
<sequence length="254" mass="28397">MTNSSDLSPFTPLVAAVRQGRVFEVLPSVMAEAFANCSFALFLFRPDRAPICLVDNLGEENRKAVIDPYIDGMYLLDPLYHHAIRFPQDGLVTLDQLMPEGFRHSDYYRHYYASIALQDELMLCYSMESVVLVLSLGFYGCRSPRGLKQQLSHVQPLLGAFIKEAAGNLVLADVSESVPELLGELEGQEALSPREQQVAQLILRGFAGKAIARQLNISPETVKIHRRHLYRKLGVASQAELFGRFLKSRGFAPL</sequence>
<name>A0A1I6Y3I6_9PSED</name>
<dbReference type="CDD" id="cd06170">
    <property type="entry name" value="LuxR_C_like"/>
    <property type="match status" value="1"/>
</dbReference>
<dbReference type="SUPFAM" id="SSF46894">
    <property type="entry name" value="C-terminal effector domain of the bipartite response regulators"/>
    <property type="match status" value="1"/>
</dbReference>
<dbReference type="STRING" id="437900.GCA_001940335_01030"/>
<evidence type="ECO:0000256" key="2">
    <source>
        <dbReference type="ARBA" id="ARBA00023125"/>
    </source>
</evidence>
<dbReference type="Pfam" id="PF00196">
    <property type="entry name" value="GerE"/>
    <property type="match status" value="1"/>
</dbReference>
<dbReference type="GO" id="GO:0006355">
    <property type="term" value="P:regulation of DNA-templated transcription"/>
    <property type="evidence" value="ECO:0007669"/>
    <property type="project" value="InterPro"/>
</dbReference>
<gene>
    <name evidence="4" type="ORF">PMYSY11_0128</name>
</gene>
<evidence type="ECO:0000256" key="3">
    <source>
        <dbReference type="ARBA" id="ARBA00023163"/>
    </source>
</evidence>
<dbReference type="PANTHER" id="PTHR44688">
    <property type="entry name" value="DNA-BINDING TRANSCRIPTIONAL ACTIVATOR DEVR_DOSR"/>
    <property type="match status" value="1"/>
</dbReference>
<keyword evidence="1" id="KW-0805">Transcription regulation</keyword>
<dbReference type="GO" id="GO:0003677">
    <property type="term" value="F:DNA binding"/>
    <property type="evidence" value="ECO:0007669"/>
    <property type="project" value="UniProtKB-KW"/>
</dbReference>
<organism evidence="4">
    <name type="scientific">Pseudomonas marincola</name>
    <dbReference type="NCBI Taxonomy" id="437900"/>
    <lineage>
        <taxon>Bacteria</taxon>
        <taxon>Pseudomonadati</taxon>
        <taxon>Pseudomonadota</taxon>
        <taxon>Gammaproteobacteria</taxon>
        <taxon>Pseudomonadales</taxon>
        <taxon>Pseudomonadaceae</taxon>
        <taxon>Pseudomonas</taxon>
    </lineage>
</organism>
<evidence type="ECO:0000256" key="1">
    <source>
        <dbReference type="ARBA" id="ARBA00023015"/>
    </source>
</evidence>
<dbReference type="PROSITE" id="PS50043">
    <property type="entry name" value="HTH_LUXR_2"/>
    <property type="match status" value="1"/>
</dbReference>
<dbReference type="SMART" id="SM00421">
    <property type="entry name" value="HTH_LUXR"/>
    <property type="match status" value="1"/>
</dbReference>
<proteinExistence type="predicted"/>
<keyword evidence="3" id="KW-0804">Transcription</keyword>
<dbReference type="PRINTS" id="PR00038">
    <property type="entry name" value="HTHLUXR"/>
</dbReference>
<accession>A0A1I6Y3I6</accession>
<dbReference type="Gene3D" id="1.10.10.10">
    <property type="entry name" value="Winged helix-like DNA-binding domain superfamily/Winged helix DNA-binding domain"/>
    <property type="match status" value="1"/>
</dbReference>
<dbReference type="AlphaFoldDB" id="A0A1I6Y3I6"/>